<keyword evidence="1" id="KW-0862">Zinc</keyword>
<feature type="region of interest" description="Disordered" evidence="3">
    <location>
        <begin position="259"/>
        <end position="313"/>
    </location>
</feature>
<dbReference type="InterPro" id="IPR000571">
    <property type="entry name" value="Znf_CCCH"/>
</dbReference>
<feature type="zinc finger region" description="C3H1-type" evidence="1">
    <location>
        <begin position="73"/>
        <end position="101"/>
    </location>
</feature>
<feature type="region of interest" description="Disordered" evidence="3">
    <location>
        <begin position="133"/>
        <end position="155"/>
    </location>
</feature>
<feature type="compositionally biased region" description="Polar residues" evidence="3">
    <location>
        <begin position="54"/>
        <end position="66"/>
    </location>
</feature>
<keyword evidence="1" id="KW-0479">Metal-binding</keyword>
<protein>
    <recommendedName>
        <fullName evidence="4">C3H1-type domain-containing protein</fullName>
    </recommendedName>
</protein>
<accession>A0A072PKQ9</accession>
<dbReference type="GeneID" id="25276972"/>
<organism evidence="5 6">
    <name type="scientific">Exophiala aquamarina CBS 119918</name>
    <dbReference type="NCBI Taxonomy" id="1182545"/>
    <lineage>
        <taxon>Eukaryota</taxon>
        <taxon>Fungi</taxon>
        <taxon>Dikarya</taxon>
        <taxon>Ascomycota</taxon>
        <taxon>Pezizomycotina</taxon>
        <taxon>Eurotiomycetes</taxon>
        <taxon>Chaetothyriomycetidae</taxon>
        <taxon>Chaetothyriales</taxon>
        <taxon>Herpotrichiellaceae</taxon>
        <taxon>Exophiala</taxon>
    </lineage>
</organism>
<evidence type="ECO:0000313" key="5">
    <source>
        <dbReference type="EMBL" id="KEF60466.1"/>
    </source>
</evidence>
<feature type="compositionally biased region" description="Polar residues" evidence="3">
    <location>
        <begin position="262"/>
        <end position="287"/>
    </location>
</feature>
<dbReference type="HOGENOM" id="CLU_794602_0_0_1"/>
<comment type="caution">
    <text evidence="5">The sequence shown here is derived from an EMBL/GenBank/DDBJ whole genome shotgun (WGS) entry which is preliminary data.</text>
</comment>
<dbReference type="PROSITE" id="PS50103">
    <property type="entry name" value="ZF_C3H1"/>
    <property type="match status" value="1"/>
</dbReference>
<dbReference type="AlphaFoldDB" id="A0A072PKQ9"/>
<sequence>MPESSDPPSRPSGAGLNRQGESRSASAPVPGRKPPKGPRAQGRFPTGTKHRARLNSSTNIKSSSHKVSSDPRNVKHLTCYYWKTGSCSKSPEECAYAHHDTGMYTDKPLTLFPGGPAMAGRNLIRAQQTLRLQSSDSTSTTTVTPRSQSQPEAPVTTISNDDLHFAKVQTRLAEKQALEKALAASLDQHAALQKRSQQLELERDQYHEEVYSLRTVRQQNTFLQNQINLFLTKQDINDNWLNPRPFGLSSPWGAIGSERNSRASTGVSNSPSTGLRTIPTVTTQSSPEPQPSDGKPCFYPEPTGAETGAAWTTRREEAGRKYLTKSCKMLAMADEDEFLPNYLRDRRDS</sequence>
<dbReference type="VEuPathDB" id="FungiDB:A1O9_02027"/>
<dbReference type="EMBL" id="AMGV01000002">
    <property type="protein sequence ID" value="KEF60466.1"/>
    <property type="molecule type" value="Genomic_DNA"/>
</dbReference>
<keyword evidence="1" id="KW-0863">Zinc-finger</keyword>
<feature type="region of interest" description="Disordered" evidence="3">
    <location>
        <begin position="1"/>
        <end position="71"/>
    </location>
</feature>
<dbReference type="GO" id="GO:0008270">
    <property type="term" value="F:zinc ion binding"/>
    <property type="evidence" value="ECO:0007669"/>
    <property type="project" value="UniProtKB-KW"/>
</dbReference>
<gene>
    <name evidence="5" type="ORF">A1O9_02027</name>
</gene>
<feature type="coiled-coil region" evidence="2">
    <location>
        <begin position="175"/>
        <end position="209"/>
    </location>
</feature>
<feature type="compositionally biased region" description="Low complexity" evidence="3">
    <location>
        <begin position="133"/>
        <end position="151"/>
    </location>
</feature>
<evidence type="ECO:0000259" key="4">
    <source>
        <dbReference type="PROSITE" id="PS50103"/>
    </source>
</evidence>
<proteinExistence type="predicted"/>
<evidence type="ECO:0000256" key="3">
    <source>
        <dbReference type="SAM" id="MobiDB-lite"/>
    </source>
</evidence>
<evidence type="ECO:0000256" key="2">
    <source>
        <dbReference type="SAM" id="Coils"/>
    </source>
</evidence>
<evidence type="ECO:0000313" key="6">
    <source>
        <dbReference type="Proteomes" id="UP000027920"/>
    </source>
</evidence>
<keyword evidence="6" id="KW-1185">Reference proteome</keyword>
<name>A0A072PKQ9_9EURO</name>
<dbReference type="OrthoDB" id="1918685at2759"/>
<reference evidence="5 6" key="1">
    <citation type="submission" date="2013-03" db="EMBL/GenBank/DDBJ databases">
        <title>The Genome Sequence of Exophiala aquamarina CBS 119918.</title>
        <authorList>
            <consortium name="The Broad Institute Genomics Platform"/>
            <person name="Cuomo C."/>
            <person name="de Hoog S."/>
            <person name="Gorbushina A."/>
            <person name="Walker B."/>
            <person name="Young S.K."/>
            <person name="Zeng Q."/>
            <person name="Gargeya S."/>
            <person name="Fitzgerald M."/>
            <person name="Haas B."/>
            <person name="Abouelleil A."/>
            <person name="Allen A.W."/>
            <person name="Alvarado L."/>
            <person name="Arachchi H.M."/>
            <person name="Berlin A.M."/>
            <person name="Chapman S.B."/>
            <person name="Gainer-Dewar J."/>
            <person name="Goldberg J."/>
            <person name="Griggs A."/>
            <person name="Gujja S."/>
            <person name="Hansen M."/>
            <person name="Howarth C."/>
            <person name="Imamovic A."/>
            <person name="Ireland A."/>
            <person name="Larimer J."/>
            <person name="McCowan C."/>
            <person name="Murphy C."/>
            <person name="Pearson M."/>
            <person name="Poon T.W."/>
            <person name="Priest M."/>
            <person name="Roberts A."/>
            <person name="Saif S."/>
            <person name="Shea T."/>
            <person name="Sisk P."/>
            <person name="Sykes S."/>
            <person name="Wortman J."/>
            <person name="Nusbaum C."/>
            <person name="Birren B."/>
        </authorList>
    </citation>
    <scope>NUCLEOTIDE SEQUENCE [LARGE SCALE GENOMIC DNA]</scope>
    <source>
        <strain evidence="5 6">CBS 119918</strain>
    </source>
</reference>
<dbReference type="RefSeq" id="XP_013263056.1">
    <property type="nucleotide sequence ID" value="XM_013407602.1"/>
</dbReference>
<dbReference type="Proteomes" id="UP000027920">
    <property type="component" value="Unassembled WGS sequence"/>
</dbReference>
<evidence type="ECO:0000256" key="1">
    <source>
        <dbReference type="PROSITE-ProRule" id="PRU00723"/>
    </source>
</evidence>
<keyword evidence="2" id="KW-0175">Coiled coil</keyword>
<feature type="domain" description="C3H1-type" evidence="4">
    <location>
        <begin position="73"/>
        <end position="101"/>
    </location>
</feature>